<dbReference type="InterPro" id="IPR000639">
    <property type="entry name" value="Epox_hydrolase-like"/>
</dbReference>
<feature type="region of interest" description="Disordered" evidence="3">
    <location>
        <begin position="211"/>
        <end position="247"/>
    </location>
</feature>
<comment type="caution">
    <text evidence="5">The sequence shown here is derived from an EMBL/GenBank/DDBJ whole genome shotgun (WGS) entry which is preliminary data.</text>
</comment>
<accession>A0AA39CTM9</accession>
<evidence type="ECO:0000313" key="5">
    <source>
        <dbReference type="EMBL" id="KAJ9621816.1"/>
    </source>
</evidence>
<name>A0AA39CTM9_9EURO</name>
<evidence type="ECO:0000313" key="6">
    <source>
        <dbReference type="Proteomes" id="UP001172681"/>
    </source>
</evidence>
<dbReference type="AlphaFoldDB" id="A0AA39CTM9"/>
<comment type="similarity">
    <text evidence="2">Belongs to the AB hydrolase superfamily. Epoxide hydrolase family.</text>
</comment>
<protein>
    <recommendedName>
        <fullName evidence="4">AB hydrolase-1 domain-containing protein</fullName>
    </recommendedName>
</protein>
<dbReference type="Gene3D" id="3.40.50.1820">
    <property type="entry name" value="alpha/beta hydrolase"/>
    <property type="match status" value="1"/>
</dbReference>
<dbReference type="Proteomes" id="UP001172681">
    <property type="component" value="Unassembled WGS sequence"/>
</dbReference>
<proteinExistence type="inferred from homology"/>
<dbReference type="PANTHER" id="PTHR43329">
    <property type="entry name" value="EPOXIDE HYDROLASE"/>
    <property type="match status" value="1"/>
</dbReference>
<evidence type="ECO:0000256" key="1">
    <source>
        <dbReference type="ARBA" id="ARBA00022801"/>
    </source>
</evidence>
<feature type="domain" description="AB hydrolase-1" evidence="4">
    <location>
        <begin position="38"/>
        <end position="352"/>
    </location>
</feature>
<keyword evidence="6" id="KW-1185">Reference proteome</keyword>
<evidence type="ECO:0000259" key="4">
    <source>
        <dbReference type="Pfam" id="PF00561"/>
    </source>
</evidence>
<keyword evidence="1" id="KW-0378">Hydrolase</keyword>
<evidence type="ECO:0000256" key="3">
    <source>
        <dbReference type="SAM" id="MobiDB-lite"/>
    </source>
</evidence>
<reference evidence="5" key="1">
    <citation type="submission" date="2022-10" db="EMBL/GenBank/DDBJ databases">
        <title>Culturing micro-colonial fungi from biological soil crusts in the Mojave desert and describing Neophaeococcomyces mojavensis, and introducing the new genera and species Taxawa tesnikishii.</title>
        <authorList>
            <person name="Kurbessoian T."/>
            <person name="Stajich J.E."/>
        </authorList>
    </citation>
    <scope>NUCLEOTIDE SEQUENCE</scope>
    <source>
        <strain evidence="5">TK_35</strain>
    </source>
</reference>
<sequence>MATPSWSNKITRHEFTHDTARSPFKTISYLSSGPEDGPLLIFVHGWPSLSVTWRPQLSTFAGLGFRVVAPDMPGYGASTITRNKEDYSMQSLVNVMLLFLKRGLGREDAVWVGHDWGAGLVWALLAHNPEACRGVVNMCLPYRTLEMGVDELIKYANRDLYPEEEFPNAQWDYQKWCEADDGANFEKAIKLCEADVGNFLKAMIRPAVKHGDTRIEEDDKDETGKSKGHRAPTSTVTRDGGLFGGAAKAPETDIAESLLDEEMLADMVDAYTKGGFWGPTAWYMNHAANKVWADDWSVNEGVVSVPTLFVDARQDHVVGTYNSKIKEPMESFCRKHMEVRIEEAGHWVAMEQPEQVNAAIARWIATKIPQSWPFDKEAPLRETE</sequence>
<dbReference type="Pfam" id="PF00561">
    <property type="entry name" value="Abhydrolase_1"/>
    <property type="match status" value="1"/>
</dbReference>
<gene>
    <name evidence="5" type="ORF">H2204_011732</name>
</gene>
<dbReference type="PRINTS" id="PR00412">
    <property type="entry name" value="EPOXHYDRLASE"/>
</dbReference>
<dbReference type="InterPro" id="IPR000073">
    <property type="entry name" value="AB_hydrolase_1"/>
</dbReference>
<organism evidence="5 6">
    <name type="scientific">Knufia peltigerae</name>
    <dbReference type="NCBI Taxonomy" id="1002370"/>
    <lineage>
        <taxon>Eukaryota</taxon>
        <taxon>Fungi</taxon>
        <taxon>Dikarya</taxon>
        <taxon>Ascomycota</taxon>
        <taxon>Pezizomycotina</taxon>
        <taxon>Eurotiomycetes</taxon>
        <taxon>Chaetothyriomycetidae</taxon>
        <taxon>Chaetothyriales</taxon>
        <taxon>Trichomeriaceae</taxon>
        <taxon>Knufia</taxon>
    </lineage>
</organism>
<dbReference type="InterPro" id="IPR029058">
    <property type="entry name" value="AB_hydrolase_fold"/>
</dbReference>
<evidence type="ECO:0000256" key="2">
    <source>
        <dbReference type="ARBA" id="ARBA00038334"/>
    </source>
</evidence>
<dbReference type="EMBL" id="JAPDRN010000112">
    <property type="protein sequence ID" value="KAJ9621816.1"/>
    <property type="molecule type" value="Genomic_DNA"/>
</dbReference>
<dbReference type="GO" id="GO:0016787">
    <property type="term" value="F:hydrolase activity"/>
    <property type="evidence" value="ECO:0007669"/>
    <property type="project" value="UniProtKB-KW"/>
</dbReference>
<dbReference type="SUPFAM" id="SSF53474">
    <property type="entry name" value="alpha/beta-Hydrolases"/>
    <property type="match status" value="1"/>
</dbReference>